<dbReference type="SUPFAM" id="SSF103473">
    <property type="entry name" value="MFS general substrate transporter"/>
    <property type="match status" value="1"/>
</dbReference>
<feature type="transmembrane region" description="Helical" evidence="8">
    <location>
        <begin position="330"/>
        <end position="349"/>
    </location>
</feature>
<comment type="caution">
    <text evidence="10">The sequence shown here is derived from an EMBL/GenBank/DDBJ whole genome shotgun (WGS) entry which is preliminary data.</text>
</comment>
<evidence type="ECO:0000313" key="11">
    <source>
        <dbReference type="Proteomes" id="UP001596976"/>
    </source>
</evidence>
<dbReference type="NCBIfam" id="TIGR00711">
    <property type="entry name" value="efflux_EmrB"/>
    <property type="match status" value="1"/>
</dbReference>
<dbReference type="Gene3D" id="1.20.1720.10">
    <property type="entry name" value="Multidrug resistance protein D"/>
    <property type="match status" value="1"/>
</dbReference>
<keyword evidence="3" id="KW-0813">Transport</keyword>
<evidence type="ECO:0000259" key="9">
    <source>
        <dbReference type="PROSITE" id="PS50850"/>
    </source>
</evidence>
<accession>A0ABW3GTS7</accession>
<feature type="transmembrane region" description="Helical" evidence="8">
    <location>
        <begin position="302"/>
        <end position="323"/>
    </location>
</feature>
<keyword evidence="4" id="KW-1003">Cell membrane</keyword>
<dbReference type="PRINTS" id="PR01036">
    <property type="entry name" value="TCRTETB"/>
</dbReference>
<protein>
    <submittedName>
        <fullName evidence="10">DHA2 family efflux MFS transporter permease subunit</fullName>
    </submittedName>
</protein>
<dbReference type="EMBL" id="JBHTJF010000001">
    <property type="protein sequence ID" value="MFD0942254.1"/>
    <property type="molecule type" value="Genomic_DNA"/>
</dbReference>
<evidence type="ECO:0000256" key="2">
    <source>
        <dbReference type="ARBA" id="ARBA00008537"/>
    </source>
</evidence>
<feature type="transmembrane region" description="Helical" evidence="8">
    <location>
        <begin position="195"/>
        <end position="215"/>
    </location>
</feature>
<feature type="transmembrane region" description="Helical" evidence="8">
    <location>
        <begin position="137"/>
        <end position="158"/>
    </location>
</feature>
<dbReference type="Pfam" id="PF07690">
    <property type="entry name" value="MFS_1"/>
    <property type="match status" value="1"/>
</dbReference>
<sequence>MKDQQKPIPYGMIAILFFGAFIAFLNNTLLNIAIPTIMEEFSVEISTAQWLTTGFMLVNGILIPASAFFVQRFTNRALFISAMAFFTAGTALAMVAPSFLLLVAGRMLQATGSALMMPLLMNIMLVTFPIEKRGSAMGVFGLVMITAPAIGPTLSGWVIEHYSWRTLFGIVLPFAFFILLVAIFKLKNVMDTRPVHLDIFSLLLSSIGFGGILYGFSAAGENGWTHWSVYGTIAVGTIALTIFIIRQLRMKEPLLDLRIYRYPMFALASVISVVISVSMFSAMILTPLYVQNIRGISPFESGILMLPGAIVMGIMSPITGKLFDKYGPKALALTGLTITVFTTFLLSRLGFDDGYYYIMAVYTARMFGMSMVMMPIMTNGLNQLPMESNPHGTAINNTLQQVSGAIGSAILLTITTKHTQTKMAELQSAATMPSDPTEASQMMFQIAQEATLSGINHTFFLSTVIAALALLLTLFVKRVPTS</sequence>
<feature type="transmembrane region" description="Helical" evidence="8">
    <location>
        <begin position="110"/>
        <end position="130"/>
    </location>
</feature>
<dbReference type="PANTHER" id="PTHR42718">
    <property type="entry name" value="MAJOR FACILITATOR SUPERFAMILY MULTIDRUG TRANSPORTER MFSC"/>
    <property type="match status" value="1"/>
</dbReference>
<evidence type="ECO:0000256" key="7">
    <source>
        <dbReference type="ARBA" id="ARBA00023136"/>
    </source>
</evidence>
<feature type="transmembrane region" description="Helical" evidence="8">
    <location>
        <begin position="164"/>
        <end position="183"/>
    </location>
</feature>
<evidence type="ECO:0000256" key="4">
    <source>
        <dbReference type="ARBA" id="ARBA00022475"/>
    </source>
</evidence>
<comment type="subcellular location">
    <subcellularLocation>
        <location evidence="1">Cell membrane</location>
        <topology evidence="1">Multi-pass membrane protein</topology>
    </subcellularLocation>
</comment>
<feature type="transmembrane region" description="Helical" evidence="8">
    <location>
        <begin position="227"/>
        <end position="245"/>
    </location>
</feature>
<evidence type="ECO:0000313" key="10">
    <source>
        <dbReference type="EMBL" id="MFD0942254.1"/>
    </source>
</evidence>
<name>A0ABW3GTS7_9BACL</name>
<dbReference type="InterPro" id="IPR020846">
    <property type="entry name" value="MFS_dom"/>
</dbReference>
<dbReference type="InterPro" id="IPR036259">
    <property type="entry name" value="MFS_trans_sf"/>
</dbReference>
<gene>
    <name evidence="10" type="ORF">ACFQ0V_00420</name>
</gene>
<evidence type="ECO:0000256" key="3">
    <source>
        <dbReference type="ARBA" id="ARBA00022448"/>
    </source>
</evidence>
<keyword evidence="7 8" id="KW-0472">Membrane</keyword>
<dbReference type="InterPro" id="IPR004638">
    <property type="entry name" value="EmrB-like"/>
</dbReference>
<dbReference type="RefSeq" id="WP_381008616.1">
    <property type="nucleotide sequence ID" value="NZ_JBHTJF010000001.1"/>
</dbReference>
<dbReference type="PROSITE" id="PS50850">
    <property type="entry name" value="MFS"/>
    <property type="match status" value="1"/>
</dbReference>
<evidence type="ECO:0000256" key="6">
    <source>
        <dbReference type="ARBA" id="ARBA00022989"/>
    </source>
</evidence>
<evidence type="ECO:0000256" key="8">
    <source>
        <dbReference type="SAM" id="Phobius"/>
    </source>
</evidence>
<feature type="domain" description="Major facilitator superfamily (MFS) profile" evidence="9">
    <location>
        <begin position="12"/>
        <end position="481"/>
    </location>
</feature>
<feature type="transmembrane region" description="Helical" evidence="8">
    <location>
        <begin position="355"/>
        <end position="376"/>
    </location>
</feature>
<feature type="transmembrane region" description="Helical" evidence="8">
    <location>
        <begin position="50"/>
        <end position="70"/>
    </location>
</feature>
<reference evidence="11" key="1">
    <citation type="journal article" date="2019" name="Int. J. Syst. Evol. Microbiol.">
        <title>The Global Catalogue of Microorganisms (GCM) 10K type strain sequencing project: providing services to taxonomists for standard genome sequencing and annotation.</title>
        <authorList>
            <consortium name="The Broad Institute Genomics Platform"/>
            <consortium name="The Broad Institute Genome Sequencing Center for Infectious Disease"/>
            <person name="Wu L."/>
            <person name="Ma J."/>
        </authorList>
    </citation>
    <scope>NUCLEOTIDE SEQUENCE [LARGE SCALE GENOMIC DNA]</scope>
    <source>
        <strain evidence="11">CCUG 63563</strain>
    </source>
</reference>
<dbReference type="Gene3D" id="1.20.1250.20">
    <property type="entry name" value="MFS general substrate transporter like domains"/>
    <property type="match status" value="1"/>
</dbReference>
<evidence type="ECO:0000256" key="5">
    <source>
        <dbReference type="ARBA" id="ARBA00022692"/>
    </source>
</evidence>
<feature type="transmembrane region" description="Helical" evidence="8">
    <location>
        <begin position="12"/>
        <end position="38"/>
    </location>
</feature>
<keyword evidence="5 8" id="KW-0812">Transmembrane</keyword>
<dbReference type="Proteomes" id="UP001596976">
    <property type="component" value="Unassembled WGS sequence"/>
</dbReference>
<evidence type="ECO:0000256" key="1">
    <source>
        <dbReference type="ARBA" id="ARBA00004651"/>
    </source>
</evidence>
<feature type="transmembrane region" description="Helical" evidence="8">
    <location>
        <begin position="265"/>
        <end position="290"/>
    </location>
</feature>
<feature type="transmembrane region" description="Helical" evidence="8">
    <location>
        <begin position="458"/>
        <end position="476"/>
    </location>
</feature>
<dbReference type="CDD" id="cd17503">
    <property type="entry name" value="MFS_LmrB_MDR_like"/>
    <property type="match status" value="1"/>
</dbReference>
<keyword evidence="11" id="KW-1185">Reference proteome</keyword>
<dbReference type="PANTHER" id="PTHR42718:SF9">
    <property type="entry name" value="MAJOR FACILITATOR SUPERFAMILY MULTIDRUG TRANSPORTER MFSC"/>
    <property type="match status" value="1"/>
</dbReference>
<comment type="similarity">
    <text evidence="2">Belongs to the major facilitator superfamily. EmrB family.</text>
</comment>
<feature type="transmembrane region" description="Helical" evidence="8">
    <location>
        <begin position="77"/>
        <end position="104"/>
    </location>
</feature>
<proteinExistence type="inferred from homology"/>
<organism evidence="10 11">
    <name type="scientific">Savagea faecisuis</name>
    <dbReference type="NCBI Taxonomy" id="1274803"/>
    <lineage>
        <taxon>Bacteria</taxon>
        <taxon>Bacillati</taxon>
        <taxon>Bacillota</taxon>
        <taxon>Bacilli</taxon>
        <taxon>Bacillales</taxon>
        <taxon>Caryophanaceae</taxon>
        <taxon>Savagea</taxon>
    </lineage>
</organism>
<dbReference type="InterPro" id="IPR011701">
    <property type="entry name" value="MFS"/>
</dbReference>
<keyword evidence="6 8" id="KW-1133">Transmembrane helix</keyword>